<dbReference type="Proteomes" id="UP001266305">
    <property type="component" value="Unassembled WGS sequence"/>
</dbReference>
<evidence type="ECO:0000256" key="2">
    <source>
        <dbReference type="ARBA" id="ARBA00022741"/>
    </source>
</evidence>
<comment type="caution">
    <text evidence="5">The sequence shown here is derived from an EMBL/GenBank/DDBJ whole genome shotgun (WGS) entry which is preliminary data.</text>
</comment>
<keyword evidence="2" id="KW-0547">Nucleotide-binding</keyword>
<dbReference type="PROSITE" id="PS51228">
    <property type="entry name" value="ACB_2"/>
    <property type="match status" value="1"/>
</dbReference>
<dbReference type="EMBL" id="JASSZA010000010">
    <property type="protein sequence ID" value="KAK2101050.1"/>
    <property type="molecule type" value="Genomic_DNA"/>
</dbReference>
<organism evidence="5 6">
    <name type="scientific">Saguinus oedipus</name>
    <name type="common">Cotton-top tamarin</name>
    <name type="synonym">Oedipomidas oedipus</name>
    <dbReference type="NCBI Taxonomy" id="9490"/>
    <lineage>
        <taxon>Eukaryota</taxon>
        <taxon>Metazoa</taxon>
        <taxon>Chordata</taxon>
        <taxon>Craniata</taxon>
        <taxon>Vertebrata</taxon>
        <taxon>Euteleostomi</taxon>
        <taxon>Mammalia</taxon>
        <taxon>Eutheria</taxon>
        <taxon>Euarchontoglires</taxon>
        <taxon>Primates</taxon>
        <taxon>Haplorrhini</taxon>
        <taxon>Platyrrhini</taxon>
        <taxon>Cebidae</taxon>
        <taxon>Callitrichinae</taxon>
        <taxon>Saguinus</taxon>
    </lineage>
</organism>
<evidence type="ECO:0000313" key="5">
    <source>
        <dbReference type="EMBL" id="KAK2101050.1"/>
    </source>
</evidence>
<dbReference type="InterPro" id="IPR004364">
    <property type="entry name" value="Aa-tRNA-synt_II"/>
</dbReference>
<feature type="domain" description="ACB" evidence="4">
    <location>
        <begin position="1"/>
        <end position="17"/>
    </location>
</feature>
<dbReference type="InterPro" id="IPR000582">
    <property type="entry name" value="Acyl-CoA-binding_protein"/>
</dbReference>
<evidence type="ECO:0000313" key="6">
    <source>
        <dbReference type="Proteomes" id="UP001266305"/>
    </source>
</evidence>
<keyword evidence="3" id="KW-0067">ATP-binding</keyword>
<dbReference type="InterPro" id="IPR045864">
    <property type="entry name" value="aa-tRNA-synth_II/BPL/LPL"/>
</dbReference>
<proteinExistence type="predicted"/>
<gene>
    <name evidence="5" type="ORF">P7K49_022398</name>
</gene>
<evidence type="ECO:0000259" key="4">
    <source>
        <dbReference type="PROSITE" id="PS51228"/>
    </source>
</evidence>
<dbReference type="Gene3D" id="3.30.930.10">
    <property type="entry name" value="Bira Bifunctional Protein, Domain 2"/>
    <property type="match status" value="1"/>
</dbReference>
<protein>
    <recommendedName>
        <fullName evidence="4">ACB domain-containing protein</fullName>
    </recommendedName>
</protein>
<name>A0ABQ9UW61_SAGOE</name>
<dbReference type="SUPFAM" id="SSF55681">
    <property type="entry name" value="Class II aaRS and biotin synthetases"/>
    <property type="match status" value="1"/>
</dbReference>
<dbReference type="PANTHER" id="PTHR24119:SF0">
    <property type="entry name" value="ACYL-COA-BINDING DOMAIN-CONTAINING PROTEIN 6"/>
    <property type="match status" value="1"/>
</dbReference>
<accession>A0ABQ9UW61</accession>
<dbReference type="PANTHER" id="PTHR24119">
    <property type="entry name" value="ACYL-COA-BINDING DOMAIN-CONTAINING PROTEIN 6"/>
    <property type="match status" value="1"/>
</dbReference>
<evidence type="ECO:0000256" key="3">
    <source>
        <dbReference type="ARBA" id="ARBA00022840"/>
    </source>
</evidence>
<evidence type="ECO:0000256" key="1">
    <source>
        <dbReference type="ARBA" id="ARBA00022598"/>
    </source>
</evidence>
<reference evidence="5 6" key="1">
    <citation type="submission" date="2023-05" db="EMBL/GenBank/DDBJ databases">
        <title>B98-5 Cell Line De Novo Hybrid Assembly: An Optical Mapping Approach.</title>
        <authorList>
            <person name="Kananen K."/>
            <person name="Auerbach J.A."/>
            <person name="Kautto E."/>
            <person name="Blachly J.S."/>
        </authorList>
    </citation>
    <scope>NUCLEOTIDE SEQUENCE [LARGE SCALE GENOMIC DNA]</scope>
    <source>
        <strain evidence="5">B95-8</strain>
        <tissue evidence="5">Cell line</tissue>
    </source>
</reference>
<dbReference type="Pfam" id="PF00152">
    <property type="entry name" value="tRNA-synt_2"/>
    <property type="match status" value="1"/>
</dbReference>
<keyword evidence="1" id="KW-0436">Ligase</keyword>
<keyword evidence="6" id="KW-1185">Reference proteome</keyword>
<sequence>MQKYIAVVKKLDPGWNPQIPEKKGKEENIGFGGPVISSLCHEETIREEDKNIFDYCRGNSIDHITKAIKSKNVDMNVKDEEAFTKVFTFGPTFRAENSQSRRHLAEFYMIEAEMSFVDSLQDLMQYKAGEMVMIKEQIIKDLVFTRHAREFGLYLEFKEQENNVNQKNTHFIQSITCATFAGVITDIFQNKLGPNQKGLDYPGEISYPRENSYLSGGFRWVGLGKKAEKRHESQRHCFSRPSAPTKKQQLEALKIENGCSVRGSDKKFLSLLWAPVVMEKLFKATAMMVLSNCPEDVKLCYKFIAPGQKIGK</sequence>